<dbReference type="EMBL" id="FZOF01000024">
    <property type="protein sequence ID" value="SNT42281.1"/>
    <property type="molecule type" value="Genomic_DNA"/>
</dbReference>
<feature type="compositionally biased region" description="Polar residues" evidence="1">
    <location>
        <begin position="49"/>
        <end position="65"/>
    </location>
</feature>
<sequence length="106" mass="10364">MGEGVDVGPVLGDAVGDGVAGSAVSGSRLLGAAPPGSADADGDEDEEPNATTAPAVNVASTTSPTIVAITTPVRESVRASTSPPGQKSAAGALIAPTRRTHYAERR</sequence>
<accession>A0A239MHZ9</accession>
<gene>
    <name evidence="2" type="ORF">SAMN05216252_124127</name>
</gene>
<feature type="region of interest" description="Disordered" evidence="1">
    <location>
        <begin position="1"/>
        <end position="106"/>
    </location>
</feature>
<evidence type="ECO:0000313" key="3">
    <source>
        <dbReference type="Proteomes" id="UP000198280"/>
    </source>
</evidence>
<evidence type="ECO:0000313" key="2">
    <source>
        <dbReference type="EMBL" id="SNT42281.1"/>
    </source>
</evidence>
<evidence type="ECO:0000256" key="1">
    <source>
        <dbReference type="SAM" id="MobiDB-lite"/>
    </source>
</evidence>
<reference evidence="2 3" key="1">
    <citation type="submission" date="2017-06" db="EMBL/GenBank/DDBJ databases">
        <authorList>
            <person name="Kim H.J."/>
            <person name="Triplett B.A."/>
        </authorList>
    </citation>
    <scope>NUCLEOTIDE SEQUENCE [LARGE SCALE GENOMIC DNA]</scope>
    <source>
        <strain evidence="2 3">CGMCC 4.1858</strain>
    </source>
</reference>
<keyword evidence="3" id="KW-1185">Reference proteome</keyword>
<proteinExistence type="predicted"/>
<feature type="compositionally biased region" description="Low complexity" evidence="1">
    <location>
        <begin position="1"/>
        <end position="39"/>
    </location>
</feature>
<protein>
    <submittedName>
        <fullName evidence="2">Uncharacterized protein</fullName>
    </submittedName>
</protein>
<dbReference type="Proteomes" id="UP000198280">
    <property type="component" value="Unassembled WGS sequence"/>
</dbReference>
<name>A0A239MHZ9_9ACTN</name>
<organism evidence="2 3">
    <name type="scientific">Actinacidiphila glaucinigra</name>
    <dbReference type="NCBI Taxonomy" id="235986"/>
    <lineage>
        <taxon>Bacteria</taxon>
        <taxon>Bacillati</taxon>
        <taxon>Actinomycetota</taxon>
        <taxon>Actinomycetes</taxon>
        <taxon>Kitasatosporales</taxon>
        <taxon>Streptomycetaceae</taxon>
        <taxon>Actinacidiphila</taxon>
    </lineage>
</organism>
<dbReference type="AlphaFoldDB" id="A0A239MHZ9"/>